<dbReference type="EMBL" id="KV419401">
    <property type="protein sequence ID" value="KZS95612.1"/>
    <property type="molecule type" value="Genomic_DNA"/>
</dbReference>
<gene>
    <name evidence="1" type="ORF">SISNIDRAFT_483838</name>
</gene>
<evidence type="ECO:0000313" key="2">
    <source>
        <dbReference type="Proteomes" id="UP000076722"/>
    </source>
</evidence>
<proteinExistence type="predicted"/>
<protein>
    <submittedName>
        <fullName evidence="1">Uncharacterized protein</fullName>
    </submittedName>
</protein>
<sequence>MEEPKKDAITHLESYHLRPSTVLRYCKDYKVEAWFLPTMKHLVTTPWTAFTAHDIEIMGIDVFHLILILKGHVENAYKSIINNTYEEMVHVCGHQAECQAAFDAFLREITCRILHPDTPISHETAEKLLDEYAGDGFDPACFRQAVRDIKMRGFLREDRKILRDGFRDIADYFGYSRTLVPDVYW</sequence>
<dbReference type="AlphaFoldDB" id="A0A164X3Z3"/>
<organism evidence="1 2">
    <name type="scientific">Sistotremastrum niveocremeum HHB9708</name>
    <dbReference type="NCBI Taxonomy" id="1314777"/>
    <lineage>
        <taxon>Eukaryota</taxon>
        <taxon>Fungi</taxon>
        <taxon>Dikarya</taxon>
        <taxon>Basidiomycota</taxon>
        <taxon>Agaricomycotina</taxon>
        <taxon>Agaricomycetes</taxon>
        <taxon>Sistotremastrales</taxon>
        <taxon>Sistotremastraceae</taxon>
        <taxon>Sertulicium</taxon>
        <taxon>Sertulicium niveocremeum</taxon>
    </lineage>
</organism>
<dbReference type="Proteomes" id="UP000076722">
    <property type="component" value="Unassembled WGS sequence"/>
</dbReference>
<name>A0A164X3Z3_9AGAM</name>
<reference evidence="1 2" key="1">
    <citation type="journal article" date="2016" name="Mol. Biol. Evol.">
        <title>Comparative Genomics of Early-Diverging Mushroom-Forming Fungi Provides Insights into the Origins of Lignocellulose Decay Capabilities.</title>
        <authorList>
            <person name="Nagy L.G."/>
            <person name="Riley R."/>
            <person name="Tritt A."/>
            <person name="Adam C."/>
            <person name="Daum C."/>
            <person name="Floudas D."/>
            <person name="Sun H."/>
            <person name="Yadav J.S."/>
            <person name="Pangilinan J."/>
            <person name="Larsson K.H."/>
            <person name="Matsuura K."/>
            <person name="Barry K."/>
            <person name="Labutti K."/>
            <person name="Kuo R."/>
            <person name="Ohm R.A."/>
            <person name="Bhattacharya S.S."/>
            <person name="Shirouzu T."/>
            <person name="Yoshinaga Y."/>
            <person name="Martin F.M."/>
            <person name="Grigoriev I.V."/>
            <person name="Hibbett D.S."/>
        </authorList>
    </citation>
    <scope>NUCLEOTIDE SEQUENCE [LARGE SCALE GENOMIC DNA]</scope>
    <source>
        <strain evidence="1 2">HHB9708</strain>
    </source>
</reference>
<evidence type="ECO:0000313" key="1">
    <source>
        <dbReference type="EMBL" id="KZS95612.1"/>
    </source>
</evidence>
<accession>A0A164X3Z3</accession>
<keyword evidence="2" id="KW-1185">Reference proteome</keyword>